<dbReference type="PROSITE" id="PS51332">
    <property type="entry name" value="B12_BINDING"/>
    <property type="match status" value="1"/>
</dbReference>
<dbReference type="EMBL" id="BAABLO010000001">
    <property type="protein sequence ID" value="GAA4711730.1"/>
    <property type="molecule type" value="Genomic_DNA"/>
</dbReference>
<evidence type="ECO:0000256" key="5">
    <source>
        <dbReference type="ARBA" id="ARBA00023014"/>
    </source>
</evidence>
<dbReference type="SFLD" id="SFLDG01082">
    <property type="entry name" value="B12-binding_domain_containing"/>
    <property type="match status" value="1"/>
</dbReference>
<dbReference type="InterPro" id="IPR023404">
    <property type="entry name" value="rSAM_horseshoe"/>
</dbReference>
<dbReference type="SMART" id="SM00729">
    <property type="entry name" value="Elp3"/>
    <property type="match status" value="1"/>
</dbReference>
<dbReference type="InterPro" id="IPR006638">
    <property type="entry name" value="Elp3/MiaA/NifB-like_rSAM"/>
</dbReference>
<evidence type="ECO:0000313" key="8">
    <source>
        <dbReference type="EMBL" id="GAA4711730.1"/>
    </source>
</evidence>
<comment type="caution">
    <text evidence="8">The sequence shown here is derived from an EMBL/GenBank/DDBJ whole genome shotgun (WGS) entry which is preliminary data.</text>
</comment>
<evidence type="ECO:0000256" key="2">
    <source>
        <dbReference type="ARBA" id="ARBA00022691"/>
    </source>
</evidence>
<feature type="domain" description="B12-binding" evidence="6">
    <location>
        <begin position="18"/>
        <end position="176"/>
    </location>
</feature>
<evidence type="ECO:0000256" key="3">
    <source>
        <dbReference type="ARBA" id="ARBA00022723"/>
    </source>
</evidence>
<dbReference type="InterPro" id="IPR058240">
    <property type="entry name" value="rSAM_sf"/>
</dbReference>
<dbReference type="Proteomes" id="UP001500556">
    <property type="component" value="Unassembled WGS sequence"/>
</dbReference>
<organism evidence="8 9">
    <name type="scientific">Pedococcus ginsenosidimutans</name>
    <dbReference type="NCBI Taxonomy" id="490570"/>
    <lineage>
        <taxon>Bacteria</taxon>
        <taxon>Bacillati</taxon>
        <taxon>Actinomycetota</taxon>
        <taxon>Actinomycetes</taxon>
        <taxon>Micrococcales</taxon>
        <taxon>Intrasporangiaceae</taxon>
        <taxon>Pedococcus</taxon>
    </lineage>
</organism>
<comment type="cofactor">
    <cofactor evidence="1">
        <name>[4Fe-4S] cluster</name>
        <dbReference type="ChEBI" id="CHEBI:49883"/>
    </cofactor>
</comment>
<evidence type="ECO:0000259" key="6">
    <source>
        <dbReference type="PROSITE" id="PS51332"/>
    </source>
</evidence>
<dbReference type="Pfam" id="PF04055">
    <property type="entry name" value="Radical_SAM"/>
    <property type="match status" value="1"/>
</dbReference>
<dbReference type="Gene3D" id="3.80.30.20">
    <property type="entry name" value="tm_1862 like domain"/>
    <property type="match status" value="1"/>
</dbReference>
<name>A0ABP8XS36_9MICO</name>
<dbReference type="InterPro" id="IPR051198">
    <property type="entry name" value="BchE-like"/>
</dbReference>
<keyword evidence="3" id="KW-0479">Metal-binding</keyword>
<evidence type="ECO:0000256" key="1">
    <source>
        <dbReference type="ARBA" id="ARBA00001966"/>
    </source>
</evidence>
<proteinExistence type="predicted"/>
<evidence type="ECO:0000259" key="7">
    <source>
        <dbReference type="PROSITE" id="PS51918"/>
    </source>
</evidence>
<dbReference type="Pfam" id="PF02310">
    <property type="entry name" value="B12-binding"/>
    <property type="match status" value="1"/>
</dbReference>
<protein>
    <recommendedName>
        <fullName evidence="10">Radical SAM protein</fullName>
    </recommendedName>
</protein>
<evidence type="ECO:0008006" key="10">
    <source>
        <dbReference type="Google" id="ProtNLM"/>
    </source>
</evidence>
<keyword evidence="5" id="KW-0411">Iron-sulfur</keyword>
<dbReference type="PANTHER" id="PTHR43409:SF16">
    <property type="entry name" value="SLR0320 PROTEIN"/>
    <property type="match status" value="1"/>
</dbReference>
<reference evidence="9" key="1">
    <citation type="journal article" date="2019" name="Int. J. Syst. Evol. Microbiol.">
        <title>The Global Catalogue of Microorganisms (GCM) 10K type strain sequencing project: providing services to taxonomists for standard genome sequencing and annotation.</title>
        <authorList>
            <consortium name="The Broad Institute Genomics Platform"/>
            <consortium name="The Broad Institute Genome Sequencing Center for Infectious Disease"/>
            <person name="Wu L."/>
            <person name="Ma J."/>
        </authorList>
    </citation>
    <scope>NUCLEOTIDE SEQUENCE [LARGE SCALE GENOMIC DNA]</scope>
    <source>
        <strain evidence="9">JCM 18961</strain>
    </source>
</reference>
<dbReference type="SUPFAM" id="SSF102114">
    <property type="entry name" value="Radical SAM enzymes"/>
    <property type="match status" value="1"/>
</dbReference>
<gene>
    <name evidence="8" type="ORF">GCM10025782_04780</name>
</gene>
<evidence type="ECO:0000313" key="9">
    <source>
        <dbReference type="Proteomes" id="UP001500556"/>
    </source>
</evidence>
<dbReference type="InterPro" id="IPR006158">
    <property type="entry name" value="Cobalamin-bd"/>
</dbReference>
<dbReference type="PANTHER" id="PTHR43409">
    <property type="entry name" value="ANAEROBIC MAGNESIUM-PROTOPORPHYRIN IX MONOMETHYL ESTER CYCLASE-RELATED"/>
    <property type="match status" value="1"/>
</dbReference>
<feature type="domain" description="Radical SAM core" evidence="7">
    <location>
        <begin position="207"/>
        <end position="451"/>
    </location>
</feature>
<evidence type="ECO:0000256" key="4">
    <source>
        <dbReference type="ARBA" id="ARBA00023004"/>
    </source>
</evidence>
<keyword evidence="2" id="KW-0949">S-adenosyl-L-methionine</keyword>
<keyword evidence="9" id="KW-1185">Reference proteome</keyword>
<keyword evidence="4" id="KW-0408">Iron</keyword>
<dbReference type="PROSITE" id="PS51918">
    <property type="entry name" value="RADICAL_SAM"/>
    <property type="match status" value="1"/>
</dbReference>
<accession>A0ABP8XS36</accession>
<dbReference type="RefSeq" id="WP_345500900.1">
    <property type="nucleotide sequence ID" value="NZ_BAABLO010000001.1"/>
</dbReference>
<dbReference type="InterPro" id="IPR007197">
    <property type="entry name" value="rSAM"/>
</dbReference>
<sequence>MRSQTPVPVMRADLTGMRICLVHANPWQAWRPVPPYGLHRLRTALEASGAVVSIVDPYLERPEDEAEGHLTTRLRELAPELVGFSLRVVDTLVPVETTDGSDLSSDSTPLLRQIRGLVDAARRGAPEATFVVGGAAFPTAPQLLLGELGVDLGILGNGEAAVVDLAHRVRTSAPLSGVDGLVHRGCTLPVRPATAALGTTTRRDPWWAPVFSVPVRTRTGCGMFCSYCTSSNTSGVNANYSLDLVLDEIGEVVTRSREVGVVADIHFADEELNLPTEDHAVAVLQGIVDRGYAPDLRWSGYLNPRPFSDRLAELVKATNGYPEITVDSAVDSVLLANRRPVRRRHLDQLVDVLVRHEVTSVLNLMFGMPGETWETALETVAWARRVPEAVQVTWGVGVRVLPGLPVAAVAATEPQHVYAGAGPSFEEPSLYCPLGPPRAVGRRLNELLGGRPNIDQIPAGESVWKSTGVLAVAYRLVAAGADVDTWVREVVDVASCAGPVSARLLKSVDLIARWNDRLDLAEATPLSAAPAPPVHR</sequence>
<dbReference type="SFLD" id="SFLDS00029">
    <property type="entry name" value="Radical_SAM"/>
    <property type="match status" value="1"/>
</dbReference>